<proteinExistence type="predicted"/>
<gene>
    <name evidence="2" type="ORF">Plo01_19270</name>
</gene>
<protein>
    <submittedName>
        <fullName evidence="2">Uncharacterized protein</fullName>
    </submittedName>
</protein>
<reference evidence="2 3" key="1">
    <citation type="submission" date="2021-01" db="EMBL/GenBank/DDBJ databases">
        <title>Whole genome shotgun sequence of Planobispora longispora NBRC 13918.</title>
        <authorList>
            <person name="Komaki H."/>
            <person name="Tamura T."/>
        </authorList>
    </citation>
    <scope>NUCLEOTIDE SEQUENCE [LARGE SCALE GENOMIC DNA]</scope>
    <source>
        <strain evidence="2 3">NBRC 13918</strain>
    </source>
</reference>
<dbReference type="AlphaFoldDB" id="A0A8J3W4L5"/>
<dbReference type="EMBL" id="BOOH01000016">
    <property type="protein sequence ID" value="GIH75498.1"/>
    <property type="molecule type" value="Genomic_DNA"/>
</dbReference>
<comment type="caution">
    <text evidence="2">The sequence shown here is derived from an EMBL/GenBank/DDBJ whole genome shotgun (WGS) entry which is preliminary data.</text>
</comment>
<keyword evidence="1" id="KW-0472">Membrane</keyword>
<organism evidence="2 3">
    <name type="scientific">Planobispora longispora</name>
    <dbReference type="NCBI Taxonomy" id="28887"/>
    <lineage>
        <taxon>Bacteria</taxon>
        <taxon>Bacillati</taxon>
        <taxon>Actinomycetota</taxon>
        <taxon>Actinomycetes</taxon>
        <taxon>Streptosporangiales</taxon>
        <taxon>Streptosporangiaceae</taxon>
        <taxon>Planobispora</taxon>
    </lineage>
</organism>
<evidence type="ECO:0000313" key="3">
    <source>
        <dbReference type="Proteomes" id="UP000616724"/>
    </source>
</evidence>
<sequence>MLWKIARSLVGILLLYLSIPNIGPAVRAARADGVSGVFTARTLDCVQHPGHESCTWIGDFRSAAGRTVRPSVALYGSSRESLTAGATTPAVDTGRANRVYGPGGSSEWIFTSLLAGTGLALLLSPLFRKAFPAARRGRTHPSAVPT</sequence>
<accession>A0A8J3W4L5</accession>
<keyword evidence="3" id="KW-1185">Reference proteome</keyword>
<dbReference type="Proteomes" id="UP000616724">
    <property type="component" value="Unassembled WGS sequence"/>
</dbReference>
<keyword evidence="1" id="KW-1133">Transmembrane helix</keyword>
<keyword evidence="1" id="KW-0812">Transmembrane</keyword>
<name>A0A8J3W4L5_9ACTN</name>
<evidence type="ECO:0000256" key="1">
    <source>
        <dbReference type="SAM" id="Phobius"/>
    </source>
</evidence>
<feature type="transmembrane region" description="Helical" evidence="1">
    <location>
        <begin position="108"/>
        <end position="127"/>
    </location>
</feature>
<evidence type="ECO:0000313" key="2">
    <source>
        <dbReference type="EMBL" id="GIH75498.1"/>
    </source>
</evidence>